<gene>
    <name evidence="3" type="ORF">SAMN05421737_105255</name>
</gene>
<dbReference type="InterPro" id="IPR011964">
    <property type="entry name" value="YVTN_b-propeller_repeat"/>
</dbReference>
<proteinExistence type="predicted"/>
<evidence type="ECO:0000259" key="2">
    <source>
        <dbReference type="Pfam" id="PF21783"/>
    </source>
</evidence>
<dbReference type="OrthoDB" id="2643961at2"/>
<evidence type="ECO:0000313" key="4">
    <source>
        <dbReference type="Proteomes" id="UP000242662"/>
    </source>
</evidence>
<dbReference type="PANTHER" id="PTHR47197:SF3">
    <property type="entry name" value="DIHYDRO-HEME D1 DEHYDROGENASE"/>
    <property type="match status" value="1"/>
</dbReference>
<dbReference type="RefSeq" id="WP_090775597.1">
    <property type="nucleotide sequence ID" value="NZ_FMYM01000005.1"/>
</dbReference>
<dbReference type="NCBIfam" id="TIGR02276">
    <property type="entry name" value="beta_rpt_yvtn"/>
    <property type="match status" value="2"/>
</dbReference>
<dbReference type="InterPro" id="IPR051200">
    <property type="entry name" value="Host-pathogen_enzymatic-act"/>
</dbReference>
<evidence type="ECO:0000313" key="3">
    <source>
        <dbReference type="EMBL" id="SDC13769.1"/>
    </source>
</evidence>
<dbReference type="InterPro" id="IPR011048">
    <property type="entry name" value="Haem_d1_sf"/>
</dbReference>
<evidence type="ECO:0000256" key="1">
    <source>
        <dbReference type="ARBA" id="ARBA00022729"/>
    </source>
</evidence>
<keyword evidence="1" id="KW-0732">Signal</keyword>
<organism evidence="3 4">
    <name type="scientific">Shouchella lonarensis</name>
    <dbReference type="NCBI Taxonomy" id="1464122"/>
    <lineage>
        <taxon>Bacteria</taxon>
        <taxon>Bacillati</taxon>
        <taxon>Bacillota</taxon>
        <taxon>Bacilli</taxon>
        <taxon>Bacillales</taxon>
        <taxon>Bacillaceae</taxon>
        <taxon>Shouchella</taxon>
    </lineage>
</organism>
<dbReference type="EMBL" id="FMYM01000005">
    <property type="protein sequence ID" value="SDC13769.1"/>
    <property type="molecule type" value="Genomic_DNA"/>
</dbReference>
<protein>
    <submittedName>
        <fullName evidence="3">40-residue YVTN family beta-propeller repeat-containing protein</fullName>
    </submittedName>
</protein>
<feature type="domain" description="YNCE-like beta-propeller" evidence="2">
    <location>
        <begin position="201"/>
        <end position="490"/>
    </location>
</feature>
<dbReference type="InterPro" id="IPR048433">
    <property type="entry name" value="YNCE-like_beta-prop"/>
</dbReference>
<accession>A0A1G6J573</accession>
<dbReference type="Proteomes" id="UP000242662">
    <property type="component" value="Unassembled WGS sequence"/>
</dbReference>
<name>A0A1G6J573_9BACI</name>
<dbReference type="Gene3D" id="2.130.10.10">
    <property type="entry name" value="YVTN repeat-like/Quinoprotein amine dehydrogenase"/>
    <property type="match status" value="2"/>
</dbReference>
<dbReference type="SUPFAM" id="SSF51004">
    <property type="entry name" value="C-terminal (heme d1) domain of cytochrome cd1-nitrite reductase"/>
    <property type="match status" value="1"/>
</dbReference>
<dbReference type="PANTHER" id="PTHR47197">
    <property type="entry name" value="PROTEIN NIRF"/>
    <property type="match status" value="1"/>
</dbReference>
<keyword evidence="4" id="KW-1185">Reference proteome</keyword>
<dbReference type="Pfam" id="PF21783">
    <property type="entry name" value="YNCE"/>
    <property type="match status" value="1"/>
</dbReference>
<dbReference type="STRING" id="1464122.SAMN05421737_105255"/>
<reference evidence="4" key="1">
    <citation type="submission" date="2016-09" db="EMBL/GenBank/DDBJ databases">
        <authorList>
            <person name="Varghese N."/>
            <person name="Submissions S."/>
        </authorList>
    </citation>
    <scope>NUCLEOTIDE SEQUENCE [LARGE SCALE GENOMIC DNA]</scope>
    <source>
        <strain evidence="4">25nlg</strain>
    </source>
</reference>
<dbReference type="InterPro" id="IPR015943">
    <property type="entry name" value="WD40/YVTN_repeat-like_dom_sf"/>
</dbReference>
<dbReference type="AlphaFoldDB" id="A0A1G6J573"/>
<sequence>MLEEKRPLSSFLAQQSKSAHLRRPENISTTAALPVCEEPCQLEVPFQVEFLLQSPFQLPIDPAPIPVFTFQTNCLQCTSEPCTIETEVDSPCNDDALAATTTIRKLRVVGNLSFLVSLGPIVAPGGGSTGASLSQFGQVCMDQVVCYTSEFAPVPCPNFHLIEVDPNSIQIDTTPSPGGSTLIQLTGSFVLPDCHGDPSQSLLYVTNAGTHDVSVIESVSGNIINTVPVGESPFHIALTPDKNNAYVPNSGENSTSVLDVNSNTVVATIIMSNPHFAAITPNGAYAYITSPNTDTVYVVDTTSYTITETISVSGAIGIDVTPDGAYVYVTDGAGDSVAVIETASNTVTDHITVGEFPSSVAVTPNGAYAYVTNFATDINNDHSVSVIETASNMVVATVIVGDSPSSVTITPDGTRAYVTHALAPVISVIDTSTNAIVQTIPASESFGLAITSDGALGYVTRFWDNEISVFETTSNSIIGTFLVGAGPAGIAVN</sequence>